<keyword evidence="4 6" id="KW-1133">Transmembrane helix</keyword>
<evidence type="ECO:0000256" key="5">
    <source>
        <dbReference type="ARBA" id="ARBA00023136"/>
    </source>
</evidence>
<dbReference type="OrthoDB" id="5189995at2"/>
<feature type="transmembrane region" description="Helical" evidence="6">
    <location>
        <begin position="212"/>
        <end position="233"/>
    </location>
</feature>
<dbReference type="InterPro" id="IPR051598">
    <property type="entry name" value="TSUP/Inactive_protease-like"/>
</dbReference>
<feature type="transmembrane region" description="Helical" evidence="6">
    <location>
        <begin position="7"/>
        <end position="29"/>
    </location>
</feature>
<evidence type="ECO:0000256" key="7">
    <source>
        <dbReference type="SAM" id="MobiDB-lite"/>
    </source>
</evidence>
<evidence type="ECO:0000256" key="1">
    <source>
        <dbReference type="ARBA" id="ARBA00004141"/>
    </source>
</evidence>
<dbReference type="AlphaFoldDB" id="A0A3M0IAV4"/>
<evidence type="ECO:0000313" key="8">
    <source>
        <dbReference type="EMBL" id="RMB85468.1"/>
    </source>
</evidence>
<organism evidence="8 9">
    <name type="scientific">Streptomyces shenzhenensis</name>
    <dbReference type="NCBI Taxonomy" id="943815"/>
    <lineage>
        <taxon>Bacteria</taxon>
        <taxon>Bacillati</taxon>
        <taxon>Actinomycetota</taxon>
        <taxon>Actinomycetes</taxon>
        <taxon>Kitasatosporales</taxon>
        <taxon>Streptomycetaceae</taxon>
        <taxon>Streptomyces</taxon>
    </lineage>
</organism>
<feature type="transmembrane region" description="Helical" evidence="6">
    <location>
        <begin position="107"/>
        <end position="126"/>
    </location>
</feature>
<feature type="region of interest" description="Disordered" evidence="7">
    <location>
        <begin position="288"/>
        <end position="328"/>
    </location>
</feature>
<dbReference type="InterPro" id="IPR002781">
    <property type="entry name" value="TM_pro_TauE-like"/>
</dbReference>
<comment type="subcellular location">
    <subcellularLocation>
        <location evidence="6">Cell membrane</location>
        <topology evidence="6">Multi-pass membrane protein</topology>
    </subcellularLocation>
    <subcellularLocation>
        <location evidence="1">Membrane</location>
        <topology evidence="1">Multi-pass membrane protein</topology>
    </subcellularLocation>
</comment>
<evidence type="ECO:0000313" key="9">
    <source>
        <dbReference type="Proteomes" id="UP000270471"/>
    </source>
</evidence>
<accession>A0A3M0IAV4</accession>
<keyword evidence="3 6" id="KW-0812">Transmembrane</keyword>
<dbReference type="Pfam" id="PF01925">
    <property type="entry name" value="TauE"/>
    <property type="match status" value="1"/>
</dbReference>
<keyword evidence="6" id="KW-1003">Cell membrane</keyword>
<feature type="transmembrane region" description="Helical" evidence="6">
    <location>
        <begin position="185"/>
        <end position="206"/>
    </location>
</feature>
<evidence type="ECO:0000256" key="4">
    <source>
        <dbReference type="ARBA" id="ARBA00022989"/>
    </source>
</evidence>
<comment type="caution">
    <text evidence="8">The sequence shown here is derived from an EMBL/GenBank/DDBJ whole genome shotgun (WGS) entry which is preliminary data.</text>
</comment>
<dbReference type="PANTHER" id="PTHR43701:SF2">
    <property type="entry name" value="MEMBRANE TRANSPORTER PROTEIN YJNA-RELATED"/>
    <property type="match status" value="1"/>
</dbReference>
<dbReference type="GO" id="GO:0005886">
    <property type="term" value="C:plasma membrane"/>
    <property type="evidence" value="ECO:0007669"/>
    <property type="project" value="UniProtKB-SubCell"/>
</dbReference>
<keyword evidence="9" id="KW-1185">Reference proteome</keyword>
<name>A0A3M0IAV4_9ACTN</name>
<reference evidence="8 9" key="1">
    <citation type="submission" date="2017-11" db="EMBL/GenBank/DDBJ databases">
        <title>Draft genome of actinobacteria isolated from guarana (Paullinia cupana (Mart.) Ducke.</title>
        <authorList>
            <person name="Siqueira K.A."/>
            <person name="Liotti R.G."/>
            <person name="Mendes T.A.O."/>
            <person name="Soares M.A."/>
        </authorList>
    </citation>
    <scope>NUCLEOTIDE SEQUENCE [LARGE SCALE GENOMIC DNA]</scope>
    <source>
        <strain evidence="8 9">193</strain>
    </source>
</reference>
<keyword evidence="5 6" id="KW-0472">Membrane</keyword>
<gene>
    <name evidence="8" type="ORF">CTZ28_11705</name>
</gene>
<protein>
    <recommendedName>
        <fullName evidence="6">Probable membrane transporter protein</fullName>
    </recommendedName>
</protein>
<sequence>MDLSGPIIVAGALVGFAVGLTGMGGGALMTPVMVMVFGVNPTAAIGSDLAASVFMKPFGAFVHHRAGTVRLDLVRWLLPTAVPAAFGGVFLLRALGDGDALQQRVKYVVGATLVLAVAGMLVRMWLDRRRTASDAEDARVPVRPVATLLIGLVGGTIVGMTSVGSGSLIIVMLMLAHPRLKANHLVGTDLVQAIPVVAAAALGHLLVGDADLGLAGTLLIGAVPGVVLGAVVSSRVSGPAVRWALVVLLTGSALSMLQAPSAVLLPACLGMAALGPVVKFTPAPRRHARTLAAPDTGPSTSSTRTRARHTESTHLTPQGPPSGRTTGI</sequence>
<evidence type="ECO:0000256" key="3">
    <source>
        <dbReference type="ARBA" id="ARBA00022692"/>
    </source>
</evidence>
<feature type="transmembrane region" description="Helical" evidence="6">
    <location>
        <begin position="146"/>
        <end position="173"/>
    </location>
</feature>
<feature type="transmembrane region" description="Helical" evidence="6">
    <location>
        <begin position="263"/>
        <end position="281"/>
    </location>
</feature>
<dbReference type="EMBL" id="PENI01000006">
    <property type="protein sequence ID" value="RMB85468.1"/>
    <property type="molecule type" value="Genomic_DNA"/>
</dbReference>
<dbReference type="RefSeq" id="WP_121889286.1">
    <property type="nucleotide sequence ID" value="NZ_PENI01000006.1"/>
</dbReference>
<comment type="similarity">
    <text evidence="2 6">Belongs to the 4-toluene sulfonate uptake permease (TSUP) (TC 2.A.102) family.</text>
</comment>
<proteinExistence type="inferred from homology"/>
<evidence type="ECO:0000256" key="2">
    <source>
        <dbReference type="ARBA" id="ARBA00009142"/>
    </source>
</evidence>
<feature type="transmembrane region" description="Helical" evidence="6">
    <location>
        <begin position="76"/>
        <end position="95"/>
    </location>
</feature>
<evidence type="ECO:0000256" key="6">
    <source>
        <dbReference type="RuleBase" id="RU363041"/>
    </source>
</evidence>
<dbReference type="PANTHER" id="PTHR43701">
    <property type="entry name" value="MEMBRANE TRANSPORTER PROTEIN MJ0441-RELATED"/>
    <property type="match status" value="1"/>
</dbReference>
<dbReference type="Proteomes" id="UP000270471">
    <property type="component" value="Unassembled WGS sequence"/>
</dbReference>